<accession>A0A0S4JSI7</accession>
<feature type="region of interest" description="Disordered" evidence="2">
    <location>
        <begin position="1"/>
        <end position="21"/>
    </location>
</feature>
<evidence type="ECO:0000313" key="3">
    <source>
        <dbReference type="EMBL" id="CUG93203.1"/>
    </source>
</evidence>
<dbReference type="Proteomes" id="UP000051952">
    <property type="component" value="Unassembled WGS sequence"/>
</dbReference>
<evidence type="ECO:0000256" key="1">
    <source>
        <dbReference type="SAM" id="Coils"/>
    </source>
</evidence>
<dbReference type="EMBL" id="CYKH01002128">
    <property type="protein sequence ID" value="CUG93203.1"/>
    <property type="molecule type" value="Genomic_DNA"/>
</dbReference>
<keyword evidence="4" id="KW-1185">Reference proteome</keyword>
<reference evidence="4" key="1">
    <citation type="submission" date="2015-09" db="EMBL/GenBank/DDBJ databases">
        <authorList>
            <consortium name="Pathogen Informatics"/>
        </authorList>
    </citation>
    <scope>NUCLEOTIDE SEQUENCE [LARGE SCALE GENOMIC DNA]</scope>
    <source>
        <strain evidence="4">Lake Konstanz</strain>
    </source>
</reference>
<evidence type="ECO:0000256" key="2">
    <source>
        <dbReference type="SAM" id="MobiDB-lite"/>
    </source>
</evidence>
<dbReference type="VEuPathDB" id="TriTrypDB:BSAL_41350"/>
<organism evidence="3 4">
    <name type="scientific">Bodo saltans</name>
    <name type="common">Flagellated protozoan</name>
    <dbReference type="NCBI Taxonomy" id="75058"/>
    <lineage>
        <taxon>Eukaryota</taxon>
        <taxon>Discoba</taxon>
        <taxon>Euglenozoa</taxon>
        <taxon>Kinetoplastea</taxon>
        <taxon>Metakinetoplastina</taxon>
        <taxon>Eubodonida</taxon>
        <taxon>Bodonidae</taxon>
        <taxon>Bodo</taxon>
    </lineage>
</organism>
<feature type="coiled-coil region" evidence="1">
    <location>
        <begin position="27"/>
        <end position="82"/>
    </location>
</feature>
<sequence length="259" mass="28686">MQHHLSTPSGAAVGGSFSDDPELDAELEALVRENEQMLIEITELHARSNASQKKIADLEETCERLREEKRSLQDLYDGSRSRNHNEDDDDQDWQAKYEELFEQYEELVHSQVEENRAYEPHGSADSKERIDRILKELRTFHSSQQMSFGYLKRCGVIPSTLRDKVPLECQKSLQTLTKLIETSRRLTTASADDDEMIVLVKGLVGEATLAGSLALQDTLSTFAEFLGISSAGSGAASGGSAAGQETGGASKMLNFWKGK</sequence>
<name>A0A0S4JSI7_BODSA</name>
<keyword evidence="1" id="KW-0175">Coiled coil</keyword>
<gene>
    <name evidence="3" type="ORF">BSAL_41350</name>
</gene>
<proteinExistence type="predicted"/>
<dbReference type="AlphaFoldDB" id="A0A0S4JSI7"/>
<protein>
    <submittedName>
        <fullName evidence="3">Uncharacterized protein</fullName>
    </submittedName>
</protein>
<evidence type="ECO:0000313" key="4">
    <source>
        <dbReference type="Proteomes" id="UP000051952"/>
    </source>
</evidence>